<keyword evidence="3" id="KW-1185">Reference proteome</keyword>
<accession>A0AAW0FTP8</accession>
<proteinExistence type="predicted"/>
<evidence type="ECO:0008006" key="4">
    <source>
        <dbReference type="Google" id="ProtNLM"/>
    </source>
</evidence>
<keyword evidence="1" id="KW-0812">Transmembrane</keyword>
<evidence type="ECO:0000256" key="1">
    <source>
        <dbReference type="SAM" id="Phobius"/>
    </source>
</evidence>
<keyword evidence="1" id="KW-0472">Membrane</keyword>
<sequence>MRVHPHDTRFLDTLRTQTPITPHTYSQTRVIQGSRSKHISIICFMLSNSETTPNDMTLSIQHPPSSLFSSRPQHITFSGHPHLRVIVVVVAARSSELFPSYNVHFVSIFSFKEVTSNCFTTVSLPKPASVPGTNQCITSVSSLTRTTQSRPEYCEDPRVDIRKRIFSSCYFNFSRRFSTTLRKQLQCSCECRNDQVKDAIARASPHIKSNQTLRRRLLLLSTLLFTCSILFWPVSNGIICF</sequence>
<dbReference type="EMBL" id="JASBNA010000026">
    <property type="protein sequence ID" value="KAK7684206.1"/>
    <property type="molecule type" value="Genomic_DNA"/>
</dbReference>
<organism evidence="2 3">
    <name type="scientific">Cerrena zonata</name>
    <dbReference type="NCBI Taxonomy" id="2478898"/>
    <lineage>
        <taxon>Eukaryota</taxon>
        <taxon>Fungi</taxon>
        <taxon>Dikarya</taxon>
        <taxon>Basidiomycota</taxon>
        <taxon>Agaricomycotina</taxon>
        <taxon>Agaricomycetes</taxon>
        <taxon>Polyporales</taxon>
        <taxon>Cerrenaceae</taxon>
        <taxon>Cerrena</taxon>
    </lineage>
</organism>
<name>A0AAW0FTP8_9APHY</name>
<reference evidence="2 3" key="1">
    <citation type="submission" date="2022-09" db="EMBL/GenBank/DDBJ databases">
        <authorList>
            <person name="Palmer J.M."/>
        </authorList>
    </citation>
    <scope>NUCLEOTIDE SEQUENCE [LARGE SCALE GENOMIC DNA]</scope>
    <source>
        <strain evidence="2 3">DSM 7382</strain>
    </source>
</reference>
<comment type="caution">
    <text evidence="2">The sequence shown here is derived from an EMBL/GenBank/DDBJ whole genome shotgun (WGS) entry which is preliminary data.</text>
</comment>
<dbReference type="Proteomes" id="UP001385951">
    <property type="component" value="Unassembled WGS sequence"/>
</dbReference>
<gene>
    <name evidence="2" type="ORF">QCA50_012530</name>
</gene>
<feature type="transmembrane region" description="Helical" evidence="1">
    <location>
        <begin position="217"/>
        <end position="235"/>
    </location>
</feature>
<evidence type="ECO:0000313" key="2">
    <source>
        <dbReference type="EMBL" id="KAK7684206.1"/>
    </source>
</evidence>
<evidence type="ECO:0000313" key="3">
    <source>
        <dbReference type="Proteomes" id="UP001385951"/>
    </source>
</evidence>
<dbReference type="AlphaFoldDB" id="A0AAW0FTP8"/>
<keyword evidence="1" id="KW-1133">Transmembrane helix</keyword>
<protein>
    <recommendedName>
        <fullName evidence="4">Transmembrane protein</fullName>
    </recommendedName>
</protein>